<evidence type="ECO:0000313" key="3">
    <source>
        <dbReference type="Proteomes" id="UP001152523"/>
    </source>
</evidence>
<dbReference type="PANTHER" id="PTHR32091:SF17">
    <property type="entry name" value="EUKARYOTIC TRANSLATION INITIATION FACTOR 4B3"/>
    <property type="match status" value="1"/>
</dbReference>
<dbReference type="GO" id="GO:0003729">
    <property type="term" value="F:mRNA binding"/>
    <property type="evidence" value="ECO:0007669"/>
    <property type="project" value="TreeGrafter"/>
</dbReference>
<evidence type="ECO:0000256" key="1">
    <source>
        <dbReference type="SAM" id="MobiDB-lite"/>
    </source>
</evidence>
<feature type="compositionally biased region" description="Basic and acidic residues" evidence="1">
    <location>
        <begin position="359"/>
        <end position="392"/>
    </location>
</feature>
<organism evidence="2 3">
    <name type="scientific">Cuscuta epithymum</name>
    <dbReference type="NCBI Taxonomy" id="186058"/>
    <lineage>
        <taxon>Eukaryota</taxon>
        <taxon>Viridiplantae</taxon>
        <taxon>Streptophyta</taxon>
        <taxon>Embryophyta</taxon>
        <taxon>Tracheophyta</taxon>
        <taxon>Spermatophyta</taxon>
        <taxon>Magnoliopsida</taxon>
        <taxon>eudicotyledons</taxon>
        <taxon>Gunneridae</taxon>
        <taxon>Pentapetalae</taxon>
        <taxon>asterids</taxon>
        <taxon>lamiids</taxon>
        <taxon>Solanales</taxon>
        <taxon>Convolvulaceae</taxon>
        <taxon>Cuscuteae</taxon>
        <taxon>Cuscuta</taxon>
        <taxon>Cuscuta subgen. Cuscuta</taxon>
    </lineage>
</organism>
<name>A0AAV0ERY5_9ASTE</name>
<feature type="compositionally biased region" description="Basic and acidic residues" evidence="1">
    <location>
        <begin position="120"/>
        <end position="131"/>
    </location>
</feature>
<feature type="compositionally biased region" description="Basic and acidic residues" evidence="1">
    <location>
        <begin position="227"/>
        <end position="237"/>
    </location>
</feature>
<reference evidence="2" key="1">
    <citation type="submission" date="2022-07" db="EMBL/GenBank/DDBJ databases">
        <authorList>
            <person name="Macas J."/>
            <person name="Novak P."/>
            <person name="Neumann P."/>
        </authorList>
    </citation>
    <scope>NUCLEOTIDE SEQUENCE</scope>
</reference>
<dbReference type="EMBL" id="CAMAPF010000938">
    <property type="protein sequence ID" value="CAH9125907.1"/>
    <property type="molecule type" value="Genomic_DNA"/>
</dbReference>
<feature type="compositionally biased region" description="Basic and acidic residues" evidence="1">
    <location>
        <begin position="317"/>
        <end position="342"/>
    </location>
</feature>
<dbReference type="Proteomes" id="UP001152523">
    <property type="component" value="Unassembled WGS sequence"/>
</dbReference>
<feature type="region of interest" description="Disordered" evidence="1">
    <location>
        <begin position="74"/>
        <end position="403"/>
    </location>
</feature>
<dbReference type="Pfam" id="PF06273">
    <property type="entry name" value="eIF-4B"/>
    <property type="match status" value="2"/>
</dbReference>
<comment type="caution">
    <text evidence="2">The sequence shown here is derived from an EMBL/GenBank/DDBJ whole genome shotgun (WGS) entry which is preliminary data.</text>
</comment>
<feature type="compositionally biased region" description="Basic and acidic residues" evidence="1">
    <location>
        <begin position="94"/>
        <end position="106"/>
    </location>
</feature>
<dbReference type="AlphaFoldDB" id="A0AAV0ERY5"/>
<proteinExistence type="predicted"/>
<feature type="compositionally biased region" description="Basic and acidic residues" evidence="1">
    <location>
        <begin position="249"/>
        <end position="276"/>
    </location>
</feature>
<accession>A0AAV0ERY5</accession>
<evidence type="ECO:0000313" key="2">
    <source>
        <dbReference type="EMBL" id="CAH9125907.1"/>
    </source>
</evidence>
<evidence type="ECO:0008006" key="4">
    <source>
        <dbReference type="Google" id="ProtNLM"/>
    </source>
</evidence>
<dbReference type="GO" id="GO:0003743">
    <property type="term" value="F:translation initiation factor activity"/>
    <property type="evidence" value="ECO:0007669"/>
    <property type="project" value="InterPro"/>
</dbReference>
<feature type="region of interest" description="Disordered" evidence="1">
    <location>
        <begin position="1"/>
        <end position="48"/>
    </location>
</feature>
<dbReference type="InterPro" id="IPR010433">
    <property type="entry name" value="EIF-4B_pln"/>
</dbReference>
<sequence length="403" mass="44282">MATTASVWSKPGAWALDSEENESELQQLVNGDKQSKGGVGGGGETLSDFPSLAVAASTKPKKKKAQPLSLQEFSNYASARQAPSLDTVSLPTGPRERTAEELDRSRLGGGFRSYGSYNDRPARDDSRRQAPREFTPSRADETDDWGASKKFSQGNGFEKRERGGFFSDSQSRADETDDWGASKKFSHGNGFERRERGDRVGFFSDSLSRADGSDNWGANKAFIPSEGGRRGVERRGGFESNGGASDSDNWARKKEDDHPRKFSSDSESWGRNRDEGSGNSGRPRLNLKPRTIPLGEGHQNGDGSAGKPKGSNPFGEARPREEVLKEKGQDWKEIDQKLESLKMKGVGKNSFGSSNGRSSPEDSTEKSWRKLEGNDSRPEETEQSMEEYRDGDCNDAEPQQDKN</sequence>
<gene>
    <name evidence="2" type="ORF">CEPIT_LOCUS27122</name>
</gene>
<feature type="compositionally biased region" description="Basic and acidic residues" evidence="1">
    <location>
        <begin position="190"/>
        <end position="199"/>
    </location>
</feature>
<protein>
    <recommendedName>
        <fullName evidence="4">Eukaryotic translation initiation factor 4B3-like</fullName>
    </recommendedName>
</protein>
<keyword evidence="3" id="KW-1185">Reference proteome</keyword>
<dbReference type="PANTHER" id="PTHR32091">
    <property type="entry name" value="EUKARYOTIC TRANSLATION INITIATION FACTOR 4B"/>
    <property type="match status" value="1"/>
</dbReference>